<feature type="compositionally biased region" description="Low complexity" evidence="1">
    <location>
        <begin position="666"/>
        <end position="689"/>
    </location>
</feature>
<dbReference type="PANTHER" id="PTHR34131:SF3">
    <property type="entry name" value="(RAP ANNOTATION RELEASE2) GALACTOSE-BINDING LIKE DOMAIN CONTAINING PROTEIN"/>
    <property type="match status" value="1"/>
</dbReference>
<dbReference type="KEGG" id="vcn:VOLCADRAFT_107195"/>
<organism evidence="3">
    <name type="scientific">Volvox carteri f. nagariensis</name>
    <dbReference type="NCBI Taxonomy" id="3068"/>
    <lineage>
        <taxon>Eukaryota</taxon>
        <taxon>Viridiplantae</taxon>
        <taxon>Chlorophyta</taxon>
        <taxon>core chlorophytes</taxon>
        <taxon>Chlorophyceae</taxon>
        <taxon>CS clade</taxon>
        <taxon>Chlamydomonadales</taxon>
        <taxon>Volvocaceae</taxon>
        <taxon>Volvox</taxon>
    </lineage>
</organism>
<feature type="compositionally biased region" description="Low complexity" evidence="1">
    <location>
        <begin position="402"/>
        <end position="419"/>
    </location>
</feature>
<dbReference type="eggNOG" id="ENOG502SGZN">
    <property type="taxonomic scope" value="Eukaryota"/>
</dbReference>
<evidence type="ECO:0000313" key="3">
    <source>
        <dbReference type="Proteomes" id="UP000001058"/>
    </source>
</evidence>
<feature type="region of interest" description="Disordered" evidence="1">
    <location>
        <begin position="594"/>
        <end position="636"/>
    </location>
</feature>
<feature type="compositionally biased region" description="Low complexity" evidence="1">
    <location>
        <begin position="610"/>
        <end position="636"/>
    </location>
</feature>
<dbReference type="AlphaFoldDB" id="D8UCJ0"/>
<dbReference type="InterPro" id="IPR018971">
    <property type="entry name" value="DUF1997"/>
</dbReference>
<evidence type="ECO:0000256" key="1">
    <source>
        <dbReference type="SAM" id="MobiDB-lite"/>
    </source>
</evidence>
<dbReference type="PANTHER" id="PTHR34131">
    <property type="entry name" value="(RAP ANNOTATION RELEASE2) GALACTOSE-BINDING LIKE DOMAIN CONTAINING PROTEIN"/>
    <property type="match status" value="1"/>
</dbReference>
<accession>D8UCJ0</accession>
<dbReference type="GeneID" id="9619443"/>
<sequence>MAYSAMSPRPMAYSARESINYRAQPWLTIQACDSRRAVVVHSRQRGFGSESLEHAIQIINKLIFEHEQRRQRQRARRADAKGGMEVDVQPVGKPITFKASASTEKLVKEPRGPSFPPRSLSAYLALPLDQYSLLDPGWISRSPSAPDVFVLRVPLFDLVGLELQPQITVRVSLDTRSNQVHFYADQFKVGDPRFDADFKLAMKATLRNKPVPTLRPLRSIKRMWARAGGRGGGGGGGGGKAAADLGAVGGGGSADASPVGQRAASAATGSYGNGGDAGSPARSDADEDDIVITVIDVDGVDDGSGRPSGSSSGGGAGEEKSRYGSFVDGGHRHRAAHGAYGSYEAAEVVDVEMAAGSFPPGSRAVPNVSQLEIVVHDQEASPAAVTIAEAGRGPADATSQSTAAMGPAPATGPVTASQASAAAARPLPVAAGPPNVRHPAVAVATTAAPAGSPRELPSVAPFVEDAVLYVPANQWGRAVVSGQSGSGTSRTAASAPTGAATVTARAVAAVVPVATTSSAKADADARPAGADALDSDVTLAGPGSTSWSALGSADVRSRDGLKEAGARSSRSSAAVGVQSTMAAYRATGLAGAATGATQDQEGGSGGGRGSSTRTVGSSTEGAIMPSTEPTAAAETTTAVETAAAAVAPSTNGAAAVHGSPAVNSSATAAATSMPPGAATAAHSLSGAASEQHVAESTASSSSISTATTTTNNTNSNSNNSTSGSGAQGDLPSTASPPSAAESSAQLSGEPAAANPFVAAGGGGAAAAEEDATALLVGSVDVAMTVMLPPALATVPRPLLRMAGNLIARYAIASLLPSFLDLLVADYGRWSSGQTVAARAAPVGSLAAVAAANASPMRAAAPGARTPQQGGQVQQKKPEQE</sequence>
<gene>
    <name evidence="2" type="ORF">VOLCADRAFT_107195</name>
</gene>
<dbReference type="Pfam" id="PF09366">
    <property type="entry name" value="DUF1997"/>
    <property type="match status" value="1"/>
</dbReference>
<protein>
    <submittedName>
        <fullName evidence="2">Uncharacterized protein</fullName>
    </submittedName>
</protein>
<keyword evidence="3" id="KW-1185">Reference proteome</keyword>
<dbReference type="InParanoid" id="D8UCJ0"/>
<feature type="region of interest" description="Disordered" evidence="1">
    <location>
        <begin position="856"/>
        <end position="880"/>
    </location>
</feature>
<reference evidence="2 3" key="1">
    <citation type="journal article" date="2010" name="Science">
        <title>Genomic analysis of organismal complexity in the multicellular green alga Volvox carteri.</title>
        <authorList>
            <person name="Prochnik S.E."/>
            <person name="Umen J."/>
            <person name="Nedelcu A.M."/>
            <person name="Hallmann A."/>
            <person name="Miller S.M."/>
            <person name="Nishii I."/>
            <person name="Ferris P."/>
            <person name="Kuo A."/>
            <person name="Mitros T."/>
            <person name="Fritz-Laylin L.K."/>
            <person name="Hellsten U."/>
            <person name="Chapman J."/>
            <person name="Simakov O."/>
            <person name="Rensing S.A."/>
            <person name="Terry A."/>
            <person name="Pangilinan J."/>
            <person name="Kapitonov V."/>
            <person name="Jurka J."/>
            <person name="Salamov A."/>
            <person name="Shapiro H."/>
            <person name="Schmutz J."/>
            <person name="Grimwood J."/>
            <person name="Lindquist E."/>
            <person name="Lucas S."/>
            <person name="Grigoriev I.V."/>
            <person name="Schmitt R."/>
            <person name="Kirk D."/>
            <person name="Rokhsar D.S."/>
        </authorList>
    </citation>
    <scope>NUCLEOTIDE SEQUENCE [LARGE SCALE GENOMIC DNA]</scope>
    <source>
        <strain evidence="3">f. Nagariensis / Eve</strain>
    </source>
</reference>
<feature type="region of interest" description="Disordered" evidence="1">
    <location>
        <begin position="666"/>
        <end position="748"/>
    </location>
</feature>
<feature type="compositionally biased region" description="Low complexity" evidence="1">
    <location>
        <begin position="696"/>
        <end position="722"/>
    </location>
</feature>
<evidence type="ECO:0000313" key="2">
    <source>
        <dbReference type="EMBL" id="EFJ42560.1"/>
    </source>
</evidence>
<dbReference type="EMBL" id="GL378381">
    <property type="protein sequence ID" value="EFJ42560.1"/>
    <property type="molecule type" value="Genomic_DNA"/>
</dbReference>
<feature type="compositionally biased region" description="Low complexity" evidence="1">
    <location>
        <begin position="856"/>
        <end position="874"/>
    </location>
</feature>
<dbReference type="RefSeq" id="XP_002956416.1">
    <property type="nucleotide sequence ID" value="XM_002956370.1"/>
</dbReference>
<dbReference type="OrthoDB" id="568071at2759"/>
<feature type="region of interest" description="Disordered" evidence="1">
    <location>
        <begin position="249"/>
        <end position="330"/>
    </location>
</feature>
<feature type="region of interest" description="Disordered" evidence="1">
    <location>
        <begin position="390"/>
        <end position="419"/>
    </location>
</feature>
<proteinExistence type="predicted"/>
<feature type="compositionally biased region" description="Low complexity" evidence="1">
    <location>
        <begin position="731"/>
        <end position="748"/>
    </location>
</feature>
<name>D8UCJ0_VOLCA</name>
<dbReference type="Proteomes" id="UP000001058">
    <property type="component" value="Unassembled WGS sequence"/>
</dbReference>